<feature type="repeat" description="PPR" evidence="2">
    <location>
        <begin position="122"/>
        <end position="156"/>
    </location>
</feature>
<dbReference type="InterPro" id="IPR052308">
    <property type="entry name" value="PPR_domain-containing"/>
</dbReference>
<dbReference type="InterPro" id="IPR002885">
    <property type="entry name" value="PPR_rpt"/>
</dbReference>
<dbReference type="Pfam" id="PF13812">
    <property type="entry name" value="PPR_3"/>
    <property type="match status" value="1"/>
</dbReference>
<name>A0A8X7PTV5_BRACI</name>
<proteinExistence type="predicted"/>
<feature type="repeat" description="PPR" evidence="2">
    <location>
        <begin position="232"/>
        <end position="262"/>
    </location>
</feature>
<feature type="repeat" description="PPR" evidence="2">
    <location>
        <begin position="197"/>
        <end position="231"/>
    </location>
</feature>
<dbReference type="PANTHER" id="PTHR47937">
    <property type="entry name" value="PLASTID TRANSCRIPTIONALLY ACTIVE CHROMOSOME 2-LIKE PROTEIN"/>
    <property type="match status" value="1"/>
</dbReference>
<dbReference type="EMBL" id="JAAMPC010000015">
    <property type="protein sequence ID" value="KAG2257570.1"/>
    <property type="molecule type" value="Genomic_DNA"/>
</dbReference>
<gene>
    <name evidence="3" type="ORF">Bca52824_076864</name>
</gene>
<dbReference type="NCBIfam" id="TIGR00756">
    <property type="entry name" value="PPR"/>
    <property type="match status" value="2"/>
</dbReference>
<dbReference type="AlphaFoldDB" id="A0A8X7PTV5"/>
<keyword evidence="4" id="KW-1185">Reference proteome</keyword>
<evidence type="ECO:0000313" key="4">
    <source>
        <dbReference type="Proteomes" id="UP000886595"/>
    </source>
</evidence>
<protein>
    <recommendedName>
        <fullName evidence="5">Pentatricopeptide repeat-containing protein</fullName>
    </recommendedName>
</protein>
<keyword evidence="1" id="KW-0677">Repeat</keyword>
<evidence type="ECO:0000256" key="1">
    <source>
        <dbReference type="ARBA" id="ARBA00022737"/>
    </source>
</evidence>
<dbReference type="OrthoDB" id="185373at2759"/>
<dbReference type="Proteomes" id="UP000886595">
    <property type="component" value="Unassembled WGS sequence"/>
</dbReference>
<dbReference type="PANTHER" id="PTHR47937:SF5">
    <property type="entry name" value="PENTATRICOPEPTIDE REPEAT-CONTAINING PROTEIN"/>
    <property type="match status" value="1"/>
</dbReference>
<evidence type="ECO:0008006" key="5">
    <source>
        <dbReference type="Google" id="ProtNLM"/>
    </source>
</evidence>
<dbReference type="SUPFAM" id="SSF81901">
    <property type="entry name" value="HCP-like"/>
    <property type="match status" value="1"/>
</dbReference>
<dbReference type="PROSITE" id="PS51375">
    <property type="entry name" value="PPR"/>
    <property type="match status" value="3"/>
</dbReference>
<dbReference type="Pfam" id="PF01535">
    <property type="entry name" value="PPR"/>
    <property type="match status" value="4"/>
</dbReference>
<evidence type="ECO:0000256" key="2">
    <source>
        <dbReference type="PROSITE-ProRule" id="PRU00708"/>
    </source>
</evidence>
<comment type="caution">
    <text evidence="3">The sequence shown here is derived from an EMBL/GenBank/DDBJ whole genome shotgun (WGS) entry which is preliminary data.</text>
</comment>
<accession>A0A8X7PTV5</accession>
<evidence type="ECO:0000313" key="3">
    <source>
        <dbReference type="EMBL" id="KAG2257570.1"/>
    </source>
</evidence>
<dbReference type="InterPro" id="IPR011990">
    <property type="entry name" value="TPR-like_helical_dom_sf"/>
</dbReference>
<organism evidence="3 4">
    <name type="scientific">Brassica carinata</name>
    <name type="common">Ethiopian mustard</name>
    <name type="synonym">Abyssinian cabbage</name>
    <dbReference type="NCBI Taxonomy" id="52824"/>
    <lineage>
        <taxon>Eukaryota</taxon>
        <taxon>Viridiplantae</taxon>
        <taxon>Streptophyta</taxon>
        <taxon>Embryophyta</taxon>
        <taxon>Tracheophyta</taxon>
        <taxon>Spermatophyta</taxon>
        <taxon>Magnoliopsida</taxon>
        <taxon>eudicotyledons</taxon>
        <taxon>Gunneridae</taxon>
        <taxon>Pentapetalae</taxon>
        <taxon>rosids</taxon>
        <taxon>malvids</taxon>
        <taxon>Brassicales</taxon>
        <taxon>Brassicaceae</taxon>
        <taxon>Brassiceae</taxon>
        <taxon>Brassica</taxon>
    </lineage>
</organism>
<dbReference type="Gene3D" id="1.25.40.10">
    <property type="entry name" value="Tetratricopeptide repeat domain"/>
    <property type="match status" value="2"/>
</dbReference>
<sequence length="373" mass="42334">MISILSIEDLKEKVTSLLQAEALAAPSALLDAKKLGFFKICIKSDCQPPVNNLKSLLPSPCAVVFHRPALVFRDAGRSRRPGIAANIITYNLLFQAYLDVKKPELALEHYKLFKDNAPLNPSVATFRILVKGLVDNEKLEEAMEIKEEMCVRGFIADPVVYSYLMIGCAKGSDGEGVFKLYEELKEKLGGFVEVKPDEYTYGLLMDTCFKEGKIDEGAVYYETMAESSLRPNLSLYNRLQDQLVKSGKLEDAKSLFEMMVSKLKMDDEAYKFIMRAFSEAGRLDEMLKIVDVMLDEETVRVGEEIQEFVKEELRKEEREDDPQKLMDEKERLKAEAKARELEAEEAKKRSIVNNIASILPLKREEEKSEDDLG</sequence>
<reference evidence="3 4" key="1">
    <citation type="submission" date="2020-02" db="EMBL/GenBank/DDBJ databases">
        <authorList>
            <person name="Ma Q."/>
            <person name="Huang Y."/>
            <person name="Song X."/>
            <person name="Pei D."/>
        </authorList>
    </citation>
    <scope>NUCLEOTIDE SEQUENCE [LARGE SCALE GENOMIC DNA]</scope>
    <source>
        <strain evidence="3">Sxm20200214</strain>
        <tissue evidence="3">Leaf</tissue>
    </source>
</reference>